<accession>A0A8J7WBN3</accession>
<reference evidence="3" key="1">
    <citation type="submission" date="2021-04" db="EMBL/GenBank/DDBJ databases">
        <authorList>
            <person name="Yoon J."/>
        </authorList>
    </citation>
    <scope>NUCLEOTIDE SEQUENCE</scope>
    <source>
        <strain evidence="3">KMU-90</strain>
    </source>
</reference>
<proteinExistence type="predicted"/>
<evidence type="ECO:0000256" key="2">
    <source>
        <dbReference type="SAM" id="SignalP"/>
    </source>
</evidence>
<dbReference type="RefSeq" id="WP_212534709.1">
    <property type="nucleotide sequence ID" value="NZ_JAGTUU010000001.1"/>
</dbReference>
<feature type="compositionally biased region" description="Basic and acidic residues" evidence="1">
    <location>
        <begin position="76"/>
        <end position="91"/>
    </location>
</feature>
<organism evidence="3 4">
    <name type="scientific">Thetidibacter halocola</name>
    <dbReference type="NCBI Taxonomy" id="2827239"/>
    <lineage>
        <taxon>Bacteria</taxon>
        <taxon>Pseudomonadati</taxon>
        <taxon>Pseudomonadota</taxon>
        <taxon>Alphaproteobacteria</taxon>
        <taxon>Rhodobacterales</taxon>
        <taxon>Roseobacteraceae</taxon>
        <taxon>Thetidibacter</taxon>
    </lineage>
</organism>
<evidence type="ECO:0000313" key="4">
    <source>
        <dbReference type="Proteomes" id="UP000681356"/>
    </source>
</evidence>
<gene>
    <name evidence="3" type="ORF">KB874_01200</name>
</gene>
<feature type="chain" id="PRO_5035285230" evidence="2">
    <location>
        <begin position="24"/>
        <end position="97"/>
    </location>
</feature>
<evidence type="ECO:0000313" key="3">
    <source>
        <dbReference type="EMBL" id="MBS0122736.1"/>
    </source>
</evidence>
<sequence length="97" mass="9662">MKSILTLAASAALVLGATGLAMADHGNPWAQEGDTVLSQNHETNQAFSADRPGEDEMRGALTRNAFGKTGGSSGKGADKGGKGKGPGEGKGGKGRGH</sequence>
<evidence type="ECO:0000256" key="1">
    <source>
        <dbReference type="SAM" id="MobiDB-lite"/>
    </source>
</evidence>
<dbReference type="AlphaFoldDB" id="A0A8J7WBN3"/>
<protein>
    <submittedName>
        <fullName evidence="3">Uncharacterized protein</fullName>
    </submittedName>
</protein>
<comment type="caution">
    <text evidence="3">The sequence shown here is derived from an EMBL/GenBank/DDBJ whole genome shotgun (WGS) entry which is preliminary data.</text>
</comment>
<feature type="signal peptide" evidence="2">
    <location>
        <begin position="1"/>
        <end position="23"/>
    </location>
</feature>
<keyword evidence="2" id="KW-0732">Signal</keyword>
<name>A0A8J7WBN3_9RHOB</name>
<dbReference type="EMBL" id="JAGTUU010000001">
    <property type="protein sequence ID" value="MBS0122736.1"/>
    <property type="molecule type" value="Genomic_DNA"/>
</dbReference>
<dbReference type="Proteomes" id="UP000681356">
    <property type="component" value="Unassembled WGS sequence"/>
</dbReference>
<keyword evidence="4" id="KW-1185">Reference proteome</keyword>
<feature type="region of interest" description="Disordered" evidence="1">
    <location>
        <begin position="40"/>
        <end position="97"/>
    </location>
</feature>